<dbReference type="Pfam" id="PF00107">
    <property type="entry name" value="ADH_zinc_N"/>
    <property type="match status" value="1"/>
</dbReference>
<dbReference type="PANTHER" id="PTHR48106">
    <property type="entry name" value="QUINONE OXIDOREDUCTASE PIG3-RELATED"/>
    <property type="match status" value="1"/>
</dbReference>
<protein>
    <submittedName>
        <fullName evidence="4">Zinc-binding alcohol dehydrogenase family protein</fullName>
    </submittedName>
</protein>
<comment type="caution">
    <text evidence="4">The sequence shown here is derived from an EMBL/GenBank/DDBJ whole genome shotgun (WGS) entry which is preliminary data.</text>
</comment>
<evidence type="ECO:0000313" key="5">
    <source>
        <dbReference type="Proteomes" id="UP001611251"/>
    </source>
</evidence>
<dbReference type="RefSeq" id="WP_397218002.1">
    <property type="nucleotide sequence ID" value="NZ_JBGFSN010000012.1"/>
</dbReference>
<proteinExistence type="predicted"/>
<dbReference type="SMART" id="SM00829">
    <property type="entry name" value="PKS_ER"/>
    <property type="match status" value="1"/>
</dbReference>
<dbReference type="Gene3D" id="3.40.50.720">
    <property type="entry name" value="NAD(P)-binding Rossmann-like Domain"/>
    <property type="match status" value="1"/>
</dbReference>
<feature type="domain" description="Enoyl reductase (ER)" evidence="3">
    <location>
        <begin position="41"/>
        <end position="346"/>
    </location>
</feature>
<dbReference type="Gene3D" id="3.90.180.10">
    <property type="entry name" value="Medium-chain alcohol dehydrogenases, catalytic domain"/>
    <property type="match status" value="1"/>
</dbReference>
<sequence>MKAALIASSSGEILCTTQVTDVPGKKNDFLDKAAVTGQATGNNRLRIVEVPDPIAGPDDLLIRVEHISIEGGDLMFRRVGMGGRNNVLGYSAAGEIVAVGENVQGFSVGQKVTTFAADGSHATLRSAPAATCFHIPEGLDPAVAAAIPVAAGTAGRAMDLSGVGRDDTVMITGAAGGLGIAAVQLAALRGARVIATGTNAATLEKTRGYGATDTIVSRDEPTSVQVRKLLDGNKVTVLIDTIGGPVLGDAIETMSDHGRVVLLGGFAGLEQKIDAGQLLLRQLTVSGCLFGEEMGEPHNHAMIVRLLQSAATGALRVPIDRIFPFEEIDAAHARAEERGRFGRVIVTV</sequence>
<accession>A0ABW7Q148</accession>
<evidence type="ECO:0000256" key="2">
    <source>
        <dbReference type="ARBA" id="ARBA00023002"/>
    </source>
</evidence>
<name>A0ABW7Q148_9GAMM</name>
<dbReference type="InterPro" id="IPR020843">
    <property type="entry name" value="ER"/>
</dbReference>
<keyword evidence="5" id="KW-1185">Reference proteome</keyword>
<dbReference type="Pfam" id="PF08240">
    <property type="entry name" value="ADH_N"/>
    <property type="match status" value="1"/>
</dbReference>
<reference evidence="4 5" key="1">
    <citation type="submission" date="2024-08" db="EMBL/GenBank/DDBJ databases">
        <title>Pantoea ronii - a newly identified human opportunistic pathogen.</title>
        <authorList>
            <person name="Keidar-Friedman D."/>
            <person name="Sorek N."/>
            <person name="Leshin-Carmel D."/>
            <person name="Tsur A."/>
            <person name="Amsalem M."/>
            <person name="Tolkach D."/>
            <person name="Brosh-Nissimov T."/>
        </authorList>
    </citation>
    <scope>NUCLEOTIDE SEQUENCE [LARGE SCALE GENOMIC DNA]</scope>
    <source>
        <strain evidence="4 5">AA23256</strain>
    </source>
</reference>
<organism evidence="4 5">
    <name type="scientific">Pantoea osteomyelitidis</name>
    <dbReference type="NCBI Taxonomy" id="3230026"/>
    <lineage>
        <taxon>Bacteria</taxon>
        <taxon>Pseudomonadati</taxon>
        <taxon>Pseudomonadota</taxon>
        <taxon>Gammaproteobacteria</taxon>
        <taxon>Enterobacterales</taxon>
        <taxon>Erwiniaceae</taxon>
        <taxon>Pantoea</taxon>
    </lineage>
</organism>
<keyword evidence="1" id="KW-0521">NADP</keyword>
<dbReference type="PANTHER" id="PTHR48106:SF18">
    <property type="entry name" value="QUINONE OXIDOREDUCTASE PIG3"/>
    <property type="match status" value="1"/>
</dbReference>
<evidence type="ECO:0000313" key="4">
    <source>
        <dbReference type="EMBL" id="MFH8136321.1"/>
    </source>
</evidence>
<dbReference type="EMBL" id="JBGFSN010000012">
    <property type="protein sequence ID" value="MFH8136321.1"/>
    <property type="molecule type" value="Genomic_DNA"/>
</dbReference>
<evidence type="ECO:0000256" key="1">
    <source>
        <dbReference type="ARBA" id="ARBA00022857"/>
    </source>
</evidence>
<dbReference type="SUPFAM" id="SSF50129">
    <property type="entry name" value="GroES-like"/>
    <property type="match status" value="1"/>
</dbReference>
<evidence type="ECO:0000259" key="3">
    <source>
        <dbReference type="SMART" id="SM00829"/>
    </source>
</evidence>
<dbReference type="InterPro" id="IPR036291">
    <property type="entry name" value="NAD(P)-bd_dom_sf"/>
</dbReference>
<gene>
    <name evidence="4" type="ORF">ABU178_19430</name>
</gene>
<dbReference type="SUPFAM" id="SSF51735">
    <property type="entry name" value="NAD(P)-binding Rossmann-fold domains"/>
    <property type="match status" value="1"/>
</dbReference>
<dbReference type="InterPro" id="IPR013149">
    <property type="entry name" value="ADH-like_C"/>
</dbReference>
<dbReference type="InterPro" id="IPR011032">
    <property type="entry name" value="GroES-like_sf"/>
</dbReference>
<keyword evidence="2" id="KW-0560">Oxidoreductase</keyword>
<dbReference type="InterPro" id="IPR013154">
    <property type="entry name" value="ADH-like_N"/>
</dbReference>
<dbReference type="Proteomes" id="UP001611251">
    <property type="component" value="Unassembled WGS sequence"/>
</dbReference>